<dbReference type="PROSITE" id="PS00211">
    <property type="entry name" value="ABC_TRANSPORTER_1"/>
    <property type="match status" value="1"/>
</dbReference>
<evidence type="ECO:0000256" key="11">
    <source>
        <dbReference type="SAM" id="MobiDB-lite"/>
    </source>
</evidence>
<evidence type="ECO:0000256" key="5">
    <source>
        <dbReference type="ARBA" id="ARBA00022692"/>
    </source>
</evidence>
<evidence type="ECO:0000256" key="8">
    <source>
        <dbReference type="ARBA" id="ARBA00022967"/>
    </source>
</evidence>
<evidence type="ECO:0000256" key="10">
    <source>
        <dbReference type="ARBA" id="ARBA00023136"/>
    </source>
</evidence>
<evidence type="ECO:0000313" key="14">
    <source>
        <dbReference type="EMBL" id="BFO20993.1"/>
    </source>
</evidence>
<feature type="transmembrane region" description="Helical" evidence="12">
    <location>
        <begin position="75"/>
        <end position="95"/>
    </location>
</feature>
<dbReference type="GO" id="GO:0016887">
    <property type="term" value="F:ATP hydrolysis activity"/>
    <property type="evidence" value="ECO:0007669"/>
    <property type="project" value="InterPro"/>
</dbReference>
<comment type="subcellular location">
    <subcellularLocation>
        <location evidence="1">Cell membrane</location>
        <topology evidence="1">Multi-pass membrane protein</topology>
    </subcellularLocation>
</comment>
<evidence type="ECO:0000256" key="4">
    <source>
        <dbReference type="ARBA" id="ARBA00022475"/>
    </source>
</evidence>
<dbReference type="InterPro" id="IPR000522">
    <property type="entry name" value="ABC_transptr_permease_BtuC"/>
</dbReference>
<feature type="transmembrane region" description="Helical" evidence="12">
    <location>
        <begin position="175"/>
        <end position="197"/>
    </location>
</feature>
<keyword evidence="7" id="KW-0067">ATP-binding</keyword>
<feature type="transmembrane region" description="Helical" evidence="12">
    <location>
        <begin position="222"/>
        <end position="249"/>
    </location>
</feature>
<feature type="compositionally biased region" description="Low complexity" evidence="11">
    <location>
        <begin position="304"/>
        <end position="316"/>
    </location>
</feature>
<dbReference type="Pfam" id="PF01032">
    <property type="entry name" value="FecCD"/>
    <property type="match status" value="1"/>
</dbReference>
<dbReference type="InterPro" id="IPR003593">
    <property type="entry name" value="AAA+_ATPase"/>
</dbReference>
<protein>
    <recommendedName>
        <fullName evidence="13">ABC transporter domain-containing protein</fullName>
    </recommendedName>
</protein>
<dbReference type="AlphaFoldDB" id="A0AAT9HU03"/>
<feature type="transmembrane region" description="Helical" evidence="12">
    <location>
        <begin position="131"/>
        <end position="155"/>
    </location>
</feature>
<dbReference type="InterPro" id="IPR027417">
    <property type="entry name" value="P-loop_NTPase"/>
</dbReference>
<evidence type="ECO:0000256" key="6">
    <source>
        <dbReference type="ARBA" id="ARBA00022741"/>
    </source>
</evidence>
<keyword evidence="10 12" id="KW-0472">Membrane</keyword>
<feature type="region of interest" description="Disordered" evidence="11">
    <location>
        <begin position="304"/>
        <end position="350"/>
    </location>
</feature>
<keyword evidence="3" id="KW-0813">Transport</keyword>
<dbReference type="Pfam" id="PF00005">
    <property type="entry name" value="ABC_tran"/>
    <property type="match status" value="1"/>
</dbReference>
<dbReference type="GO" id="GO:0005886">
    <property type="term" value="C:plasma membrane"/>
    <property type="evidence" value="ECO:0007669"/>
    <property type="project" value="UniProtKB-SubCell"/>
</dbReference>
<evidence type="ECO:0000259" key="13">
    <source>
        <dbReference type="PROSITE" id="PS50893"/>
    </source>
</evidence>
<keyword evidence="9 12" id="KW-1133">Transmembrane helix</keyword>
<dbReference type="GO" id="GO:0005524">
    <property type="term" value="F:ATP binding"/>
    <property type="evidence" value="ECO:0007669"/>
    <property type="project" value="UniProtKB-KW"/>
</dbReference>
<gene>
    <name evidence="14" type="ORF">SHKM778_73810</name>
</gene>
<keyword evidence="5 12" id="KW-0812">Transmembrane</keyword>
<dbReference type="SMART" id="SM00382">
    <property type="entry name" value="AAA"/>
    <property type="match status" value="1"/>
</dbReference>
<sequence length="621" mass="63903">MAAGTGAYPVPVGDVLASVQHRIGVGGGELDRVAESVLWNVRFPRIVLALLVGASLGCAGALMQGVFGNPLAEPGVIGVSSGAAVGAVASIALGLDFLGNWTVSALAFAAGLVTVLLVYGMSRSGGRTEVVTLILTGIAVNAFAGALIGLFLFFADAAAVNQITFWQLGSLAQATWPKVLAVLPCAALGLAVAPLYARRLDLLSLGERPARHLGVDVERLRIVLVLVIALLTAAAVSVAGIIGFVGLVVPHLLRMVAGPGHRFLLPGSALLGALVLLAADLTARTVAEPAELPSVSSRRCSAARSSSGCCAAPGAGREAGREPAYKPAYNPARAPAARSSRPPAAPEPGDVLAEAEGLTVRLGAREVLAGVGVRVRAGEVLALVGPNGAGKSTLLSALAADLPPTDGTVRIHGRPASGWSAPELALRRAVLPQSASLSFPFTVEDVVRMGRAPWAAARPEDDDAAVAGAMAATEVTRFAARPFSALSGGEQARVALARVLAQSTPLLLLDEPTAALDLRHQELVLRLCRARAHAGDAVVVVLHDLGLAAAYAHRVAVLRGGRVAADGAPREVFTRRLLSEVYEQPVEVFPHPGRARCWCFRSGTDRRRTGLGSTRPDGFLA</sequence>
<dbReference type="InterPro" id="IPR037294">
    <property type="entry name" value="ABC_BtuC-like"/>
</dbReference>
<dbReference type="NCBIfam" id="NF010068">
    <property type="entry name" value="PRK13548.1"/>
    <property type="match status" value="1"/>
</dbReference>
<dbReference type="GO" id="GO:0022857">
    <property type="term" value="F:transmembrane transporter activity"/>
    <property type="evidence" value="ECO:0007669"/>
    <property type="project" value="InterPro"/>
</dbReference>
<evidence type="ECO:0000256" key="7">
    <source>
        <dbReference type="ARBA" id="ARBA00022840"/>
    </source>
</evidence>
<feature type="transmembrane region" description="Helical" evidence="12">
    <location>
        <begin position="46"/>
        <end position="63"/>
    </location>
</feature>
<reference evidence="14" key="1">
    <citation type="submission" date="2024-06" db="EMBL/GenBank/DDBJ databases">
        <authorList>
            <consortium name="consrtm"/>
            <person name="Uemura M."/>
            <person name="Terahara T."/>
        </authorList>
    </citation>
    <scope>NUCLEOTIDE SEQUENCE</scope>
    <source>
        <strain evidence="14">KM77-8</strain>
    </source>
</reference>
<evidence type="ECO:0000256" key="9">
    <source>
        <dbReference type="ARBA" id="ARBA00022989"/>
    </source>
</evidence>
<evidence type="ECO:0000256" key="2">
    <source>
        <dbReference type="ARBA" id="ARBA00007935"/>
    </source>
</evidence>
<comment type="similarity">
    <text evidence="2">Belongs to the binding-protein-dependent transport system permease family. FecCD subfamily.</text>
</comment>
<dbReference type="EMBL" id="AP035768">
    <property type="protein sequence ID" value="BFO20993.1"/>
    <property type="molecule type" value="Genomic_DNA"/>
</dbReference>
<dbReference type="PROSITE" id="PS50893">
    <property type="entry name" value="ABC_TRANSPORTER_2"/>
    <property type="match status" value="1"/>
</dbReference>
<accession>A0AAT9HU03</accession>
<dbReference type="SUPFAM" id="SSF52540">
    <property type="entry name" value="P-loop containing nucleoside triphosphate hydrolases"/>
    <property type="match status" value="1"/>
</dbReference>
<dbReference type="FunFam" id="1.10.3470.10:FF:000001">
    <property type="entry name" value="Vitamin B12 ABC transporter permease BtuC"/>
    <property type="match status" value="1"/>
</dbReference>
<feature type="domain" description="ABC transporter" evidence="13">
    <location>
        <begin position="353"/>
        <end position="585"/>
    </location>
</feature>
<keyword evidence="4" id="KW-1003">Cell membrane</keyword>
<evidence type="ECO:0000256" key="1">
    <source>
        <dbReference type="ARBA" id="ARBA00004651"/>
    </source>
</evidence>
<keyword evidence="8" id="KW-1278">Translocase</keyword>
<keyword evidence="6" id="KW-0547">Nucleotide-binding</keyword>
<reference evidence="14" key="2">
    <citation type="submission" date="2024-07" db="EMBL/GenBank/DDBJ databases">
        <title>Streptomyces haneummycinica sp. nov., a new antibiotic-producing actinobacterium isolated from marine sediment.</title>
        <authorList>
            <person name="Uemura M."/>
            <person name="Hamada M."/>
            <person name="Hirano S."/>
            <person name="Kobayashi K."/>
            <person name="Ohshiro T."/>
            <person name="Kobayashi T."/>
            <person name="Terahara T."/>
        </authorList>
    </citation>
    <scope>NUCLEOTIDE SEQUENCE</scope>
    <source>
        <strain evidence="14">KM77-8</strain>
    </source>
</reference>
<dbReference type="SUPFAM" id="SSF81345">
    <property type="entry name" value="ABC transporter involved in vitamin B12 uptake, BtuC"/>
    <property type="match status" value="1"/>
</dbReference>
<dbReference type="Gene3D" id="1.10.3470.10">
    <property type="entry name" value="ABC transporter involved in vitamin B12 uptake, BtuC"/>
    <property type="match status" value="1"/>
</dbReference>
<organism evidence="14">
    <name type="scientific">Streptomyces haneummycinicus</name>
    <dbReference type="NCBI Taxonomy" id="3074435"/>
    <lineage>
        <taxon>Bacteria</taxon>
        <taxon>Bacillati</taxon>
        <taxon>Actinomycetota</taxon>
        <taxon>Actinomycetes</taxon>
        <taxon>Kitasatosporales</taxon>
        <taxon>Streptomycetaceae</taxon>
        <taxon>Streptomyces</taxon>
    </lineage>
</organism>
<name>A0AAT9HU03_9ACTN</name>
<dbReference type="CDD" id="cd06550">
    <property type="entry name" value="TM_ABC_iron-siderophores_like"/>
    <property type="match status" value="1"/>
</dbReference>
<feature type="compositionally biased region" description="Low complexity" evidence="11">
    <location>
        <begin position="325"/>
        <end position="342"/>
    </location>
</feature>
<proteinExistence type="inferred from homology"/>
<dbReference type="Gene3D" id="3.40.50.300">
    <property type="entry name" value="P-loop containing nucleotide triphosphate hydrolases"/>
    <property type="match status" value="1"/>
</dbReference>
<dbReference type="InterPro" id="IPR017871">
    <property type="entry name" value="ABC_transporter-like_CS"/>
</dbReference>
<dbReference type="InterPro" id="IPR003439">
    <property type="entry name" value="ABC_transporter-like_ATP-bd"/>
</dbReference>
<dbReference type="PANTHER" id="PTHR42794">
    <property type="entry name" value="HEMIN IMPORT ATP-BINDING PROTEIN HMUV"/>
    <property type="match status" value="1"/>
</dbReference>
<evidence type="ECO:0000256" key="12">
    <source>
        <dbReference type="SAM" id="Phobius"/>
    </source>
</evidence>
<feature type="transmembrane region" description="Helical" evidence="12">
    <location>
        <begin position="101"/>
        <end position="119"/>
    </location>
</feature>
<dbReference type="FunFam" id="3.40.50.300:FF:000134">
    <property type="entry name" value="Iron-enterobactin ABC transporter ATP-binding protein"/>
    <property type="match status" value="1"/>
</dbReference>
<dbReference type="CDD" id="cd03214">
    <property type="entry name" value="ABC_Iron-Siderophores_B12_Hemin"/>
    <property type="match status" value="1"/>
</dbReference>
<evidence type="ECO:0000256" key="3">
    <source>
        <dbReference type="ARBA" id="ARBA00022448"/>
    </source>
</evidence>
<dbReference type="PANTHER" id="PTHR42794:SF1">
    <property type="entry name" value="HEMIN IMPORT ATP-BINDING PROTEIN HMUV"/>
    <property type="match status" value="1"/>
</dbReference>